<accession>I3UE39</accession>
<reference evidence="2 3" key="1">
    <citation type="journal article" date="2011" name="J. Bacteriol.">
        <title>Whole-genome shotgun sequencing of the sulfur-oxidizing chemoautotroph Tetrathiobacter kashmirensis.</title>
        <authorList>
            <person name="Ghosh W."/>
            <person name="George A."/>
            <person name="Agarwal A."/>
            <person name="Raj P."/>
            <person name="Alam M."/>
            <person name="Pyne P."/>
            <person name="Das Gupta S.K."/>
        </authorList>
    </citation>
    <scope>NUCLEOTIDE SEQUENCE [LARGE SCALE GENOMIC DNA]</scope>
    <source>
        <strain evidence="2 3">WT001</strain>
    </source>
</reference>
<protein>
    <submittedName>
        <fullName evidence="2">Uncharacterized protein</fullName>
    </submittedName>
</protein>
<proteinExistence type="predicted"/>
<dbReference type="Proteomes" id="UP000005267">
    <property type="component" value="Chromosome"/>
</dbReference>
<dbReference type="KEGG" id="aka:TKWG_16705"/>
<feature type="region of interest" description="Disordered" evidence="1">
    <location>
        <begin position="1"/>
        <end position="29"/>
    </location>
</feature>
<dbReference type="AlphaFoldDB" id="I3UE39"/>
<keyword evidence="3" id="KW-1185">Reference proteome</keyword>
<dbReference type="EMBL" id="CP003555">
    <property type="protein sequence ID" value="AFK63277.1"/>
    <property type="molecule type" value="Genomic_DNA"/>
</dbReference>
<gene>
    <name evidence="2" type="ordered locus">TKWG_16705</name>
</gene>
<evidence type="ECO:0000313" key="3">
    <source>
        <dbReference type="Proteomes" id="UP000005267"/>
    </source>
</evidence>
<reference evidence="3" key="2">
    <citation type="journal article" date="2013" name="PLoS ONE">
        <title>Genome implosion elicits host-confinement in Alcaligenaceae: evidence from the comparative genomics of Tetrathiobacter kashmirensis, a pathogen in the making.</title>
        <authorList>
            <person name="Ghosh W."/>
            <person name="Alam M."/>
            <person name="Roy C."/>
            <person name="Pyne P."/>
            <person name="George A."/>
            <person name="Chakraborty R."/>
            <person name="Majumder S."/>
            <person name="Agarwal A."/>
            <person name="Chakraborty S."/>
            <person name="Majumdar S."/>
            <person name="Gupta S.K."/>
        </authorList>
    </citation>
    <scope>NUCLEOTIDE SEQUENCE [LARGE SCALE GENOMIC DNA]</scope>
    <source>
        <strain evidence="3">WT001</strain>
    </source>
</reference>
<name>I3UE39_ADVKW</name>
<evidence type="ECO:0000313" key="2">
    <source>
        <dbReference type="EMBL" id="AFK63277.1"/>
    </source>
</evidence>
<feature type="compositionally biased region" description="Polar residues" evidence="1">
    <location>
        <begin position="10"/>
        <end position="20"/>
    </location>
</feature>
<evidence type="ECO:0000256" key="1">
    <source>
        <dbReference type="SAM" id="MobiDB-lite"/>
    </source>
</evidence>
<organism evidence="2 3">
    <name type="scientific">Advenella kashmirensis (strain DSM 17095 / LMG 22695 / WT001)</name>
    <name type="common">Tetrathiobacter kashmirensis</name>
    <dbReference type="NCBI Taxonomy" id="1036672"/>
    <lineage>
        <taxon>Bacteria</taxon>
        <taxon>Pseudomonadati</taxon>
        <taxon>Pseudomonadota</taxon>
        <taxon>Betaproteobacteria</taxon>
        <taxon>Burkholderiales</taxon>
        <taxon>Alcaligenaceae</taxon>
    </lineage>
</organism>
<dbReference type="HOGENOM" id="CLU_2875631_0_0_4"/>
<sequence>MVGKRGNWAASRNSGPTQIRTPAASPVRPGKSGPLITLVRYGWPTSPKLGITPTFGVFFMVIA</sequence>